<name>A0ABU1W8N5_9GAMM</name>
<dbReference type="RefSeq" id="WP_310058782.1">
    <property type="nucleotide sequence ID" value="NZ_JAVDVY010000001.1"/>
</dbReference>
<feature type="region of interest" description="Disordered" evidence="1">
    <location>
        <begin position="79"/>
        <end position="104"/>
    </location>
</feature>
<evidence type="ECO:0000313" key="4">
    <source>
        <dbReference type="Proteomes" id="UP001251524"/>
    </source>
</evidence>
<protein>
    <submittedName>
        <fullName evidence="3">Uncharacterized protein</fullName>
    </submittedName>
</protein>
<evidence type="ECO:0000313" key="3">
    <source>
        <dbReference type="EMBL" id="MDR7133695.1"/>
    </source>
</evidence>
<keyword evidence="4" id="KW-1185">Reference proteome</keyword>
<keyword evidence="2" id="KW-0812">Transmembrane</keyword>
<feature type="compositionally biased region" description="Low complexity" evidence="1">
    <location>
        <begin position="85"/>
        <end position="98"/>
    </location>
</feature>
<feature type="compositionally biased region" description="Low complexity" evidence="1">
    <location>
        <begin position="175"/>
        <end position="192"/>
    </location>
</feature>
<evidence type="ECO:0000256" key="2">
    <source>
        <dbReference type="SAM" id="Phobius"/>
    </source>
</evidence>
<keyword evidence="2" id="KW-0472">Membrane</keyword>
<keyword evidence="2" id="KW-1133">Transmembrane helix</keyword>
<proteinExistence type="predicted"/>
<dbReference type="Proteomes" id="UP001251524">
    <property type="component" value="Unassembled WGS sequence"/>
</dbReference>
<accession>A0ABU1W8N5</accession>
<gene>
    <name evidence="3" type="ORF">J2X06_000879</name>
</gene>
<evidence type="ECO:0000256" key="1">
    <source>
        <dbReference type="SAM" id="MobiDB-lite"/>
    </source>
</evidence>
<feature type="region of interest" description="Disordered" evidence="1">
    <location>
        <begin position="136"/>
        <end position="192"/>
    </location>
</feature>
<organism evidence="3 4">
    <name type="scientific">Lysobacter niastensis</name>
    <dbReference type="NCBI Taxonomy" id="380629"/>
    <lineage>
        <taxon>Bacteria</taxon>
        <taxon>Pseudomonadati</taxon>
        <taxon>Pseudomonadota</taxon>
        <taxon>Gammaproteobacteria</taxon>
        <taxon>Lysobacterales</taxon>
        <taxon>Lysobacteraceae</taxon>
        <taxon>Lysobacter</taxon>
    </lineage>
</organism>
<comment type="caution">
    <text evidence="3">The sequence shown here is derived from an EMBL/GenBank/DDBJ whole genome shotgun (WGS) entry which is preliminary data.</text>
</comment>
<reference evidence="3 4" key="1">
    <citation type="submission" date="2023-07" db="EMBL/GenBank/DDBJ databases">
        <title>Sorghum-associated microbial communities from plants grown in Nebraska, USA.</title>
        <authorList>
            <person name="Schachtman D."/>
        </authorList>
    </citation>
    <scope>NUCLEOTIDE SEQUENCE [LARGE SCALE GENOMIC DNA]</scope>
    <source>
        <strain evidence="3 4">BE198</strain>
    </source>
</reference>
<sequence length="295" mass="30755">MPDTAHPDTMPHDWNAAFAALPLETPPADGWSRLSGALDSPAAIRLPRNRRNRWLALAAVLATVAVVPLLLMREHVTSAPDSDLPATVSTATPPAAVSRTSPDTVAAATPSNAIASTARLATGVAHASADFANAAPVRAASRQATTKRAPAPTQRAPSTAAPSTAIHDTASRPGTDAIASSTSARTTAATVDASNDRADTLMQLQAESARLEALIAMTRDDRVGSAAATVMSDELGQRIGLIDAGLTQNSLPLDQREALWRERVRTLRDLAGVETTQLWLAAQGERYDGALVSVD</sequence>
<feature type="transmembrane region" description="Helical" evidence="2">
    <location>
        <begin position="54"/>
        <end position="72"/>
    </location>
</feature>
<dbReference type="EMBL" id="JAVDVY010000001">
    <property type="protein sequence ID" value="MDR7133695.1"/>
    <property type="molecule type" value="Genomic_DNA"/>
</dbReference>